<dbReference type="SUPFAM" id="SSF111369">
    <property type="entry name" value="HlyD-like secretion proteins"/>
    <property type="match status" value="2"/>
</dbReference>
<keyword evidence="1" id="KW-0175">Coiled coil</keyword>
<dbReference type="InterPro" id="IPR058647">
    <property type="entry name" value="BSH_CzcB-like"/>
</dbReference>
<feature type="transmembrane region" description="Helical" evidence="2">
    <location>
        <begin position="42"/>
        <end position="59"/>
    </location>
</feature>
<keyword evidence="2" id="KW-0812">Transmembrane</keyword>
<reference evidence="4 5" key="1">
    <citation type="journal article" date="2017" name="Sci. Rep.">
        <title>Revealing the Saline Adaptation Strategies of the Halophilic Bacterium Halomonas beimenensis through High-throughput Omics and Transposon Mutagenesis Approaches.</title>
        <authorList>
            <person name="Chen Y.H."/>
            <person name="Lin S.S."/>
            <person name="Shyu Y.T."/>
        </authorList>
    </citation>
    <scope>NUCLEOTIDE SEQUENCE [LARGE SCALE GENOMIC DNA]</scope>
    <source>
        <strain evidence="4 5">NTU-111</strain>
    </source>
</reference>
<gene>
    <name evidence="4" type="ORF">BEI_1890</name>
</gene>
<dbReference type="Gene3D" id="1.10.287.470">
    <property type="entry name" value="Helix hairpin bin"/>
    <property type="match status" value="1"/>
</dbReference>
<organism evidence="4 5">
    <name type="scientific">Halomonas beimenensis</name>
    <dbReference type="NCBI Taxonomy" id="475662"/>
    <lineage>
        <taxon>Bacteria</taxon>
        <taxon>Pseudomonadati</taxon>
        <taxon>Pseudomonadota</taxon>
        <taxon>Gammaproteobacteria</taxon>
        <taxon>Oceanospirillales</taxon>
        <taxon>Halomonadaceae</taxon>
        <taxon>Halomonas</taxon>
    </lineage>
</organism>
<evidence type="ECO:0000256" key="1">
    <source>
        <dbReference type="SAM" id="Coils"/>
    </source>
</evidence>
<keyword evidence="2" id="KW-0472">Membrane</keyword>
<feature type="coiled-coil region" evidence="1">
    <location>
        <begin position="230"/>
        <end position="257"/>
    </location>
</feature>
<evidence type="ECO:0000313" key="4">
    <source>
        <dbReference type="EMBL" id="ATJ82877.1"/>
    </source>
</evidence>
<dbReference type="EMBL" id="CP021435">
    <property type="protein sequence ID" value="ATJ82877.1"/>
    <property type="molecule type" value="Genomic_DNA"/>
</dbReference>
<sequence length="449" mass="48343">MITDRDGRCRPAASCRPAADAPPDLYIGDREFDDGRLEMRRLLIPLLILALGLAAFLGLRATRPEPQTVVPQERSWRVETRRVALGEHAPRLPLYGEIVAPESVTVTASLTARVAERPVREGQRVTQGELLVALDDADVAPLLARARARVADLTAQLEAERVRRERDEAALARERELLDNARRRHARTESLVERNLASSSALDDARDALARARITVNARQTALAEAPARRARLEAGLAEAEAGLAEARRDAARARVTAPFDGVVTDLRAAPGERVATGAELLTVYPRQGLELRALVPNAHLAELQQALDDGRRLIARGEGTRFRLAGFAGASRPGGTEAILRVVGAPAGLQPGQLVDVRLRRPTVAAALAVPPSALYGDDVLYLRNDAGRMRRLQVTRHGEVPGPDGESWVLVSDDALSDGQAVIITHLPNALDGLRVEVADADAGEGA</sequence>
<dbReference type="GO" id="GO:0015562">
    <property type="term" value="F:efflux transmembrane transporter activity"/>
    <property type="evidence" value="ECO:0007669"/>
    <property type="project" value="TreeGrafter"/>
</dbReference>
<dbReference type="Gene3D" id="2.40.50.100">
    <property type="match status" value="2"/>
</dbReference>
<proteinExistence type="predicted"/>
<feature type="coiled-coil region" evidence="1">
    <location>
        <begin position="143"/>
        <end position="191"/>
    </location>
</feature>
<dbReference type="Pfam" id="PF25973">
    <property type="entry name" value="BSH_CzcB"/>
    <property type="match status" value="1"/>
</dbReference>
<accession>A0A291P7M2</accession>
<dbReference type="Proteomes" id="UP000219993">
    <property type="component" value="Chromosome"/>
</dbReference>
<dbReference type="AlphaFoldDB" id="A0A291P7M2"/>
<keyword evidence="2" id="KW-1133">Transmembrane helix</keyword>
<dbReference type="GO" id="GO:1990281">
    <property type="term" value="C:efflux pump complex"/>
    <property type="evidence" value="ECO:0007669"/>
    <property type="project" value="TreeGrafter"/>
</dbReference>
<evidence type="ECO:0000256" key="2">
    <source>
        <dbReference type="SAM" id="Phobius"/>
    </source>
</evidence>
<name>A0A291P7M2_9GAMM</name>
<dbReference type="PANTHER" id="PTHR30469">
    <property type="entry name" value="MULTIDRUG RESISTANCE PROTEIN MDTA"/>
    <property type="match status" value="1"/>
</dbReference>
<dbReference type="KEGG" id="hbe:BEI_1890"/>
<protein>
    <recommendedName>
        <fullName evidence="3">CzcB-like barrel-sandwich hybrid domain-containing protein</fullName>
    </recommendedName>
</protein>
<feature type="domain" description="CzcB-like barrel-sandwich hybrid" evidence="3">
    <location>
        <begin position="104"/>
        <end position="284"/>
    </location>
</feature>
<evidence type="ECO:0000259" key="3">
    <source>
        <dbReference type="Pfam" id="PF25973"/>
    </source>
</evidence>
<dbReference type="PANTHER" id="PTHR30469:SF15">
    <property type="entry name" value="HLYD FAMILY OF SECRETION PROTEINS"/>
    <property type="match status" value="1"/>
</dbReference>
<keyword evidence="5" id="KW-1185">Reference proteome</keyword>
<evidence type="ECO:0000313" key="5">
    <source>
        <dbReference type="Proteomes" id="UP000219993"/>
    </source>
</evidence>